<dbReference type="AlphaFoldDB" id="A0AA40G034"/>
<organism evidence="2 3">
    <name type="scientific">Melipona bicolor</name>
    <dbReference type="NCBI Taxonomy" id="60889"/>
    <lineage>
        <taxon>Eukaryota</taxon>
        <taxon>Metazoa</taxon>
        <taxon>Ecdysozoa</taxon>
        <taxon>Arthropoda</taxon>
        <taxon>Hexapoda</taxon>
        <taxon>Insecta</taxon>
        <taxon>Pterygota</taxon>
        <taxon>Neoptera</taxon>
        <taxon>Endopterygota</taxon>
        <taxon>Hymenoptera</taxon>
        <taxon>Apocrita</taxon>
        <taxon>Aculeata</taxon>
        <taxon>Apoidea</taxon>
        <taxon>Anthophila</taxon>
        <taxon>Apidae</taxon>
        <taxon>Melipona</taxon>
    </lineage>
</organism>
<feature type="region of interest" description="Disordered" evidence="1">
    <location>
        <begin position="1"/>
        <end position="50"/>
    </location>
</feature>
<accession>A0AA40G034</accession>
<evidence type="ECO:0000256" key="1">
    <source>
        <dbReference type="SAM" id="MobiDB-lite"/>
    </source>
</evidence>
<feature type="compositionally biased region" description="Basic residues" evidence="1">
    <location>
        <begin position="13"/>
        <end position="22"/>
    </location>
</feature>
<evidence type="ECO:0000313" key="3">
    <source>
        <dbReference type="Proteomes" id="UP001177670"/>
    </source>
</evidence>
<dbReference type="Proteomes" id="UP001177670">
    <property type="component" value="Unassembled WGS sequence"/>
</dbReference>
<comment type="caution">
    <text evidence="2">The sequence shown here is derived from an EMBL/GenBank/DDBJ whole genome shotgun (WGS) entry which is preliminary data.</text>
</comment>
<proteinExistence type="predicted"/>
<name>A0AA40G034_9HYME</name>
<sequence>RPSLPKREEMTTKKKKKNKKEKKSNSCSDDIRGDISGGNIRKRSLDSDINASPVILHELTTKNLHRNDLDVE</sequence>
<keyword evidence="3" id="KW-1185">Reference proteome</keyword>
<feature type="compositionally biased region" description="Basic and acidic residues" evidence="1">
    <location>
        <begin position="1"/>
        <end position="12"/>
    </location>
</feature>
<evidence type="ECO:0000313" key="2">
    <source>
        <dbReference type="EMBL" id="KAK1128556.1"/>
    </source>
</evidence>
<dbReference type="EMBL" id="JAHYIQ010000010">
    <property type="protein sequence ID" value="KAK1128556.1"/>
    <property type="molecule type" value="Genomic_DNA"/>
</dbReference>
<gene>
    <name evidence="2" type="ORF">K0M31_003014</name>
</gene>
<reference evidence="2" key="1">
    <citation type="submission" date="2021-10" db="EMBL/GenBank/DDBJ databases">
        <title>Melipona bicolor Genome sequencing and assembly.</title>
        <authorList>
            <person name="Araujo N.S."/>
            <person name="Arias M.C."/>
        </authorList>
    </citation>
    <scope>NUCLEOTIDE SEQUENCE</scope>
    <source>
        <strain evidence="2">USP_2M_L1-L4_2017</strain>
        <tissue evidence="2">Whole body</tissue>
    </source>
</reference>
<feature type="non-terminal residue" evidence="2">
    <location>
        <position position="1"/>
    </location>
</feature>
<protein>
    <submittedName>
        <fullName evidence="2">Uncharacterized protein</fullName>
    </submittedName>
</protein>